<organism evidence="1 2">
    <name type="scientific">Herbihabitans rhizosphaerae</name>
    <dbReference type="NCBI Taxonomy" id="1872711"/>
    <lineage>
        <taxon>Bacteria</taxon>
        <taxon>Bacillati</taxon>
        <taxon>Actinomycetota</taxon>
        <taxon>Actinomycetes</taxon>
        <taxon>Pseudonocardiales</taxon>
        <taxon>Pseudonocardiaceae</taxon>
        <taxon>Herbihabitans</taxon>
    </lineage>
</organism>
<accession>A0A4Q7KGG9</accession>
<dbReference type="Proteomes" id="UP000294257">
    <property type="component" value="Unassembled WGS sequence"/>
</dbReference>
<protein>
    <submittedName>
        <fullName evidence="1">Uncharacterized protein</fullName>
    </submittedName>
</protein>
<evidence type="ECO:0000313" key="2">
    <source>
        <dbReference type="Proteomes" id="UP000294257"/>
    </source>
</evidence>
<keyword evidence="2" id="KW-1185">Reference proteome</keyword>
<reference evidence="1 2" key="1">
    <citation type="submission" date="2019-02" db="EMBL/GenBank/DDBJ databases">
        <title>Genomic Encyclopedia of Type Strains, Phase IV (KMG-IV): sequencing the most valuable type-strain genomes for metagenomic binning, comparative biology and taxonomic classification.</title>
        <authorList>
            <person name="Goeker M."/>
        </authorList>
    </citation>
    <scope>NUCLEOTIDE SEQUENCE [LARGE SCALE GENOMIC DNA]</scope>
    <source>
        <strain evidence="1 2">DSM 101727</strain>
    </source>
</reference>
<sequence length="117" mass="12501">MARVLVIGLDPAKIEGWDPAPVQAAIARGQARFDDLGIESDMCLVVPDENPEAVIVEALTSAEYACVVIGGGIRKHEPLLELFEKVVNLVRRHAPGAAIAFNSGPEDTADAAQRWLS</sequence>
<name>A0A4Q7KGG9_9PSEU</name>
<dbReference type="AlphaFoldDB" id="A0A4Q7KGG9"/>
<gene>
    <name evidence="1" type="ORF">EV193_11090</name>
</gene>
<comment type="caution">
    <text evidence="1">The sequence shown here is derived from an EMBL/GenBank/DDBJ whole genome shotgun (WGS) entry which is preliminary data.</text>
</comment>
<proteinExistence type="predicted"/>
<dbReference type="EMBL" id="SGWQ01000010">
    <property type="protein sequence ID" value="RZS33940.1"/>
    <property type="molecule type" value="Genomic_DNA"/>
</dbReference>
<dbReference type="RefSeq" id="WP_165401502.1">
    <property type="nucleotide sequence ID" value="NZ_SGWQ01000010.1"/>
</dbReference>
<evidence type="ECO:0000313" key="1">
    <source>
        <dbReference type="EMBL" id="RZS33940.1"/>
    </source>
</evidence>